<evidence type="ECO:0000313" key="5">
    <source>
        <dbReference type="Proteomes" id="UP000188946"/>
    </source>
</evidence>
<dbReference type="Proteomes" id="UP000188600">
    <property type="component" value="Unassembled WGS sequence"/>
</dbReference>
<accession>A0AB36JMY8</accession>
<protein>
    <submittedName>
        <fullName evidence="2">Uncharacterized protein</fullName>
    </submittedName>
</protein>
<keyword evidence="1" id="KW-1133">Transmembrane helix</keyword>
<dbReference type="RefSeq" id="WP_076995159.1">
    <property type="nucleotide sequence ID" value="NZ_MSPR01000001.1"/>
</dbReference>
<evidence type="ECO:0000313" key="4">
    <source>
        <dbReference type="Proteomes" id="UP000188600"/>
    </source>
</evidence>
<sequence length="69" mass="8048">MNNDQRKRATIAVLPILCINFGMNLHRVQFEHVVLLTFLVNTVVLAHPILIGLILYRLWKLEKNRKGKL</sequence>
<name>A0AB36JMY8_9STRE</name>
<keyword evidence="5" id="KW-1185">Reference proteome</keyword>
<reference evidence="4 5" key="1">
    <citation type="submission" date="2016-12" db="EMBL/GenBank/DDBJ databases">
        <authorList>
            <person name="Gulvik C.A."/>
        </authorList>
    </citation>
    <scope>NUCLEOTIDE SEQUENCE [LARGE SCALE GENOMIC DNA]</scope>
    <source>
        <strain evidence="3 5">12-5202</strain>
        <strain evidence="2 4">12-5291</strain>
    </source>
</reference>
<evidence type="ECO:0000256" key="1">
    <source>
        <dbReference type="SAM" id="Phobius"/>
    </source>
</evidence>
<evidence type="ECO:0000313" key="3">
    <source>
        <dbReference type="EMBL" id="ONK31056.1"/>
    </source>
</evidence>
<feature type="transmembrane region" description="Helical" evidence="1">
    <location>
        <begin position="33"/>
        <end position="59"/>
    </location>
</feature>
<proteinExistence type="predicted"/>
<dbReference type="Proteomes" id="UP000188946">
    <property type="component" value="Unassembled WGS sequence"/>
</dbReference>
<comment type="caution">
    <text evidence="2">The sequence shown here is derived from an EMBL/GenBank/DDBJ whole genome shotgun (WGS) entry which is preliminary data.</text>
</comment>
<dbReference type="EMBL" id="MSPR01000001">
    <property type="protein sequence ID" value="ONK31056.1"/>
    <property type="molecule type" value="Genomic_DNA"/>
</dbReference>
<gene>
    <name evidence="3" type="ORF">BVE84_00635</name>
    <name evidence="2" type="ORF">BVE86_03425</name>
</gene>
<dbReference type="EMBL" id="MSPT01000006">
    <property type="protein sequence ID" value="ONK28067.1"/>
    <property type="molecule type" value="Genomic_DNA"/>
</dbReference>
<evidence type="ECO:0000313" key="2">
    <source>
        <dbReference type="EMBL" id="ONK28067.1"/>
    </source>
</evidence>
<keyword evidence="1" id="KW-0812">Transmembrane</keyword>
<organism evidence="2 4">
    <name type="scientific">Streptococcus azizii</name>
    <dbReference type="NCBI Taxonomy" id="1579424"/>
    <lineage>
        <taxon>Bacteria</taxon>
        <taxon>Bacillati</taxon>
        <taxon>Bacillota</taxon>
        <taxon>Bacilli</taxon>
        <taxon>Lactobacillales</taxon>
        <taxon>Streptococcaceae</taxon>
        <taxon>Streptococcus</taxon>
    </lineage>
</organism>
<dbReference type="AlphaFoldDB" id="A0AB36JMY8"/>
<keyword evidence="1" id="KW-0472">Membrane</keyword>